<evidence type="ECO:0000256" key="5">
    <source>
        <dbReference type="ARBA" id="ARBA00023136"/>
    </source>
</evidence>
<feature type="transmembrane region" description="Helical" evidence="6">
    <location>
        <begin position="12"/>
        <end position="31"/>
    </location>
</feature>
<evidence type="ECO:0000313" key="9">
    <source>
        <dbReference type="Proteomes" id="UP000792457"/>
    </source>
</evidence>
<dbReference type="GO" id="GO:0140359">
    <property type="term" value="F:ABC-type transporter activity"/>
    <property type="evidence" value="ECO:0007669"/>
    <property type="project" value="InterPro"/>
</dbReference>
<keyword evidence="9" id="KW-1185">Reference proteome</keyword>
<dbReference type="PANTHER" id="PTHR48041">
    <property type="entry name" value="ABC TRANSPORTER G FAMILY MEMBER 28"/>
    <property type="match status" value="1"/>
</dbReference>
<gene>
    <name evidence="8" type="ORF">J437_LFUL010070</name>
</gene>
<name>A0A8K0K6Y5_LADFU</name>
<keyword evidence="4 6" id="KW-1133">Transmembrane helix</keyword>
<keyword evidence="2" id="KW-0813">Transport</keyword>
<comment type="caution">
    <text evidence="8">The sequence shown here is derived from an EMBL/GenBank/DDBJ whole genome shotgun (WGS) entry which is preliminary data.</text>
</comment>
<dbReference type="Pfam" id="PF01061">
    <property type="entry name" value="ABC2_membrane"/>
    <property type="match status" value="1"/>
</dbReference>
<feature type="transmembrane region" description="Helical" evidence="6">
    <location>
        <begin position="148"/>
        <end position="173"/>
    </location>
</feature>
<protein>
    <recommendedName>
        <fullName evidence="7">ABC-2 type transporter transmembrane domain-containing protein</fullName>
    </recommendedName>
</protein>
<evidence type="ECO:0000259" key="7">
    <source>
        <dbReference type="Pfam" id="PF01061"/>
    </source>
</evidence>
<dbReference type="OrthoDB" id="66620at2759"/>
<dbReference type="InterPro" id="IPR050352">
    <property type="entry name" value="ABCG_transporters"/>
</dbReference>
<reference evidence="8" key="1">
    <citation type="submission" date="2013-04" db="EMBL/GenBank/DDBJ databases">
        <authorList>
            <person name="Qu J."/>
            <person name="Murali S.C."/>
            <person name="Bandaranaike D."/>
            <person name="Bellair M."/>
            <person name="Blankenburg K."/>
            <person name="Chao H."/>
            <person name="Dinh H."/>
            <person name="Doddapaneni H."/>
            <person name="Downs B."/>
            <person name="Dugan-Rocha S."/>
            <person name="Elkadiri S."/>
            <person name="Gnanaolivu R.D."/>
            <person name="Hernandez B."/>
            <person name="Javaid M."/>
            <person name="Jayaseelan J.C."/>
            <person name="Lee S."/>
            <person name="Li M."/>
            <person name="Ming W."/>
            <person name="Munidasa M."/>
            <person name="Muniz J."/>
            <person name="Nguyen L."/>
            <person name="Ongeri F."/>
            <person name="Osuji N."/>
            <person name="Pu L.-L."/>
            <person name="Puazo M."/>
            <person name="Qu C."/>
            <person name="Quiroz J."/>
            <person name="Raj R."/>
            <person name="Weissenberger G."/>
            <person name="Xin Y."/>
            <person name="Zou X."/>
            <person name="Han Y."/>
            <person name="Richards S."/>
            <person name="Worley K."/>
            <person name="Muzny D."/>
            <person name="Gibbs R."/>
        </authorList>
    </citation>
    <scope>NUCLEOTIDE SEQUENCE</scope>
    <source>
        <strain evidence="8">Sampled in the wild</strain>
    </source>
</reference>
<evidence type="ECO:0000256" key="4">
    <source>
        <dbReference type="ARBA" id="ARBA00022989"/>
    </source>
</evidence>
<feature type="transmembrane region" description="Helical" evidence="6">
    <location>
        <begin position="74"/>
        <end position="94"/>
    </location>
</feature>
<dbReference type="AlphaFoldDB" id="A0A8K0K6Y5"/>
<dbReference type="PANTHER" id="PTHR48041:SF139">
    <property type="entry name" value="PROTEIN SCARLET"/>
    <property type="match status" value="1"/>
</dbReference>
<feature type="transmembrane region" description="Helical" evidence="6">
    <location>
        <begin position="115"/>
        <end position="142"/>
    </location>
</feature>
<organism evidence="8 9">
    <name type="scientific">Ladona fulva</name>
    <name type="common">Scarce chaser dragonfly</name>
    <name type="synonym">Libellula fulva</name>
    <dbReference type="NCBI Taxonomy" id="123851"/>
    <lineage>
        <taxon>Eukaryota</taxon>
        <taxon>Metazoa</taxon>
        <taxon>Ecdysozoa</taxon>
        <taxon>Arthropoda</taxon>
        <taxon>Hexapoda</taxon>
        <taxon>Insecta</taxon>
        <taxon>Pterygota</taxon>
        <taxon>Palaeoptera</taxon>
        <taxon>Odonata</taxon>
        <taxon>Epiprocta</taxon>
        <taxon>Anisoptera</taxon>
        <taxon>Libelluloidea</taxon>
        <taxon>Libellulidae</taxon>
        <taxon>Ladona</taxon>
    </lineage>
</organism>
<sequence>EAWNAFTRKSHFWAPLWITQLFWLIYRSFITVIRDPSVQSIRILQKIAIAVMAGFCYFGVGMGDQRGIQAVQGALFIFVTENTFAPMYSVLAVFPQEMPLYNREYKSGLYDTRAYYISKMIAMMPGLMIEPFIFVMICYWMVGLRPSVYAFLMTAFISMLTMNVSAACGCFFSTAFDSVAMAMTYLVPFDFLLMATAGLFIKLSTIPGYIGWVKYLSWLMYSNEAMSIVQWDGIHNITCEIVDQVNDLPCLTEGSDVLDKYSFSVSHLSRNIFAMIAMYLVFHVLGYFCLRYRSKKK</sequence>
<feature type="non-terminal residue" evidence="8">
    <location>
        <position position="297"/>
    </location>
</feature>
<reference evidence="8" key="2">
    <citation type="submission" date="2017-10" db="EMBL/GenBank/DDBJ databases">
        <title>Ladona fulva Genome sequencing and assembly.</title>
        <authorList>
            <person name="Murali S."/>
            <person name="Richards S."/>
            <person name="Bandaranaike D."/>
            <person name="Bellair M."/>
            <person name="Blankenburg K."/>
            <person name="Chao H."/>
            <person name="Dinh H."/>
            <person name="Doddapaneni H."/>
            <person name="Dugan-Rocha S."/>
            <person name="Elkadiri S."/>
            <person name="Gnanaolivu R."/>
            <person name="Hernandez B."/>
            <person name="Skinner E."/>
            <person name="Javaid M."/>
            <person name="Lee S."/>
            <person name="Li M."/>
            <person name="Ming W."/>
            <person name="Munidasa M."/>
            <person name="Muniz J."/>
            <person name="Nguyen L."/>
            <person name="Hughes D."/>
            <person name="Osuji N."/>
            <person name="Pu L.-L."/>
            <person name="Puazo M."/>
            <person name="Qu C."/>
            <person name="Quiroz J."/>
            <person name="Raj R."/>
            <person name="Weissenberger G."/>
            <person name="Xin Y."/>
            <person name="Zou X."/>
            <person name="Han Y."/>
            <person name="Worley K."/>
            <person name="Muzny D."/>
            <person name="Gibbs R."/>
        </authorList>
    </citation>
    <scope>NUCLEOTIDE SEQUENCE</scope>
    <source>
        <strain evidence="8">Sampled in the wild</strain>
    </source>
</reference>
<evidence type="ECO:0000256" key="6">
    <source>
        <dbReference type="SAM" id="Phobius"/>
    </source>
</evidence>
<keyword evidence="3 6" id="KW-0812">Transmembrane</keyword>
<feature type="transmembrane region" description="Helical" evidence="6">
    <location>
        <begin position="43"/>
        <end position="62"/>
    </location>
</feature>
<evidence type="ECO:0000256" key="3">
    <source>
        <dbReference type="ARBA" id="ARBA00022692"/>
    </source>
</evidence>
<comment type="subcellular location">
    <subcellularLocation>
        <location evidence="1">Membrane</location>
        <topology evidence="1">Multi-pass membrane protein</topology>
    </subcellularLocation>
</comment>
<feature type="transmembrane region" description="Helical" evidence="6">
    <location>
        <begin position="272"/>
        <end position="290"/>
    </location>
</feature>
<evidence type="ECO:0000313" key="8">
    <source>
        <dbReference type="EMBL" id="KAG8229495.1"/>
    </source>
</evidence>
<evidence type="ECO:0000256" key="1">
    <source>
        <dbReference type="ARBA" id="ARBA00004141"/>
    </source>
</evidence>
<proteinExistence type="predicted"/>
<dbReference type="Proteomes" id="UP000792457">
    <property type="component" value="Unassembled WGS sequence"/>
</dbReference>
<feature type="transmembrane region" description="Helical" evidence="6">
    <location>
        <begin position="185"/>
        <end position="210"/>
    </location>
</feature>
<dbReference type="InterPro" id="IPR013525">
    <property type="entry name" value="ABC2_TM"/>
</dbReference>
<dbReference type="EMBL" id="KZ308432">
    <property type="protein sequence ID" value="KAG8229495.1"/>
    <property type="molecule type" value="Genomic_DNA"/>
</dbReference>
<keyword evidence="5 6" id="KW-0472">Membrane</keyword>
<dbReference type="GO" id="GO:0030659">
    <property type="term" value="C:cytoplasmic vesicle membrane"/>
    <property type="evidence" value="ECO:0007669"/>
    <property type="project" value="TreeGrafter"/>
</dbReference>
<feature type="domain" description="ABC-2 type transporter transmembrane" evidence="7">
    <location>
        <begin position="19"/>
        <end position="230"/>
    </location>
</feature>
<accession>A0A8K0K6Y5</accession>
<evidence type="ECO:0000256" key="2">
    <source>
        <dbReference type="ARBA" id="ARBA00022448"/>
    </source>
</evidence>
<dbReference type="GO" id="GO:0005886">
    <property type="term" value="C:plasma membrane"/>
    <property type="evidence" value="ECO:0007669"/>
    <property type="project" value="TreeGrafter"/>
</dbReference>